<proteinExistence type="predicted"/>
<reference evidence="2" key="1">
    <citation type="journal article" date="2013" name="Nat. Biotechnol.">
        <title>Draft genome sequence of chickpea (Cicer arietinum) provides a resource for trait improvement.</title>
        <authorList>
            <person name="Varshney R.K."/>
            <person name="Song C."/>
            <person name="Saxena R.K."/>
            <person name="Azam S."/>
            <person name="Yu S."/>
            <person name="Sharpe A.G."/>
            <person name="Cannon S."/>
            <person name="Baek J."/>
            <person name="Rosen B.D."/>
            <person name="Tar'an B."/>
            <person name="Millan T."/>
            <person name="Zhang X."/>
            <person name="Ramsay L.D."/>
            <person name="Iwata A."/>
            <person name="Wang Y."/>
            <person name="Nelson W."/>
            <person name="Farmer A.D."/>
            <person name="Gaur P.M."/>
            <person name="Soderlund C."/>
            <person name="Penmetsa R.V."/>
            <person name="Xu C."/>
            <person name="Bharti A.K."/>
            <person name="He W."/>
            <person name="Winter P."/>
            <person name="Zhao S."/>
            <person name="Hane J.K."/>
            <person name="Carrasquilla-Garcia N."/>
            <person name="Condie J.A."/>
            <person name="Upadhyaya H.D."/>
            <person name="Luo M.C."/>
            <person name="Thudi M."/>
            <person name="Gowda C.L."/>
            <person name="Singh N.P."/>
            <person name="Lichtenzveig J."/>
            <person name="Gali K.K."/>
            <person name="Rubio J."/>
            <person name="Nadarajan N."/>
            <person name="Dolezel J."/>
            <person name="Bansal K.C."/>
            <person name="Xu X."/>
            <person name="Edwards D."/>
            <person name="Zhang G."/>
            <person name="Kahl G."/>
            <person name="Gil J."/>
            <person name="Singh K.B."/>
            <person name="Datta S.K."/>
            <person name="Jackson S.A."/>
            <person name="Wang J."/>
            <person name="Cook D.R."/>
        </authorList>
    </citation>
    <scope>NUCLEOTIDE SEQUENCE [LARGE SCALE GENOMIC DNA]</scope>
    <source>
        <strain evidence="2">cv. CDC Frontier</strain>
    </source>
</reference>
<evidence type="ECO:0000313" key="3">
    <source>
        <dbReference type="RefSeq" id="XP_004501844.1"/>
    </source>
</evidence>
<dbReference type="PaxDb" id="3827-XP_004501844.1"/>
<dbReference type="eggNOG" id="ENOG502T0PF">
    <property type="taxonomic scope" value="Eukaryota"/>
</dbReference>
<accession>A0A1S2YA99</accession>
<feature type="signal peptide" evidence="1">
    <location>
        <begin position="1"/>
        <end position="25"/>
    </location>
</feature>
<dbReference type="OrthoDB" id="1413674at2759"/>
<name>A0A1S2YA99_CICAR</name>
<keyword evidence="1" id="KW-0732">Signal</keyword>
<feature type="chain" id="PRO_5010178665" evidence="1">
    <location>
        <begin position="26"/>
        <end position="138"/>
    </location>
</feature>
<gene>
    <name evidence="3" type="primary">LOC101501075</name>
</gene>
<sequence>MSPSHKMIVVMFVLVMMTSCAPTTASTIEHCLRLKLNPPPPPSAHGAQSYHMAFNLSRIVCRDIFRAIGYSMRSTGKLPLNYFGALCNIFGDNEDKVEHYIKGRFNPRYFDKLIDGRSCATIRKKQHPMPPSSLSRLF</sequence>
<reference evidence="3" key="2">
    <citation type="submission" date="2025-08" db="UniProtKB">
        <authorList>
            <consortium name="RefSeq"/>
        </authorList>
    </citation>
    <scope>IDENTIFICATION</scope>
    <source>
        <tissue evidence="3">Etiolated seedlings</tissue>
    </source>
</reference>
<keyword evidence="2" id="KW-1185">Reference proteome</keyword>
<dbReference type="RefSeq" id="XP_004501844.1">
    <property type="nucleotide sequence ID" value="XM_004501787.3"/>
</dbReference>
<organism evidence="2 3">
    <name type="scientific">Cicer arietinum</name>
    <name type="common">Chickpea</name>
    <name type="synonym">Garbanzo</name>
    <dbReference type="NCBI Taxonomy" id="3827"/>
    <lineage>
        <taxon>Eukaryota</taxon>
        <taxon>Viridiplantae</taxon>
        <taxon>Streptophyta</taxon>
        <taxon>Embryophyta</taxon>
        <taxon>Tracheophyta</taxon>
        <taxon>Spermatophyta</taxon>
        <taxon>Magnoliopsida</taxon>
        <taxon>eudicotyledons</taxon>
        <taxon>Gunneridae</taxon>
        <taxon>Pentapetalae</taxon>
        <taxon>rosids</taxon>
        <taxon>fabids</taxon>
        <taxon>Fabales</taxon>
        <taxon>Fabaceae</taxon>
        <taxon>Papilionoideae</taxon>
        <taxon>50 kb inversion clade</taxon>
        <taxon>NPAAA clade</taxon>
        <taxon>Hologalegina</taxon>
        <taxon>IRL clade</taxon>
        <taxon>Cicereae</taxon>
        <taxon>Cicer</taxon>
    </lineage>
</organism>
<dbReference type="PROSITE" id="PS51257">
    <property type="entry name" value="PROKAR_LIPOPROTEIN"/>
    <property type="match status" value="1"/>
</dbReference>
<evidence type="ECO:0000313" key="2">
    <source>
        <dbReference type="Proteomes" id="UP000087171"/>
    </source>
</evidence>
<evidence type="ECO:0000256" key="1">
    <source>
        <dbReference type="SAM" id="SignalP"/>
    </source>
</evidence>
<protein>
    <submittedName>
        <fullName evidence="3">Uncharacterized protein LOC101501075</fullName>
    </submittedName>
</protein>
<dbReference type="Proteomes" id="UP000087171">
    <property type="component" value="Chromosome Ca5"/>
</dbReference>
<dbReference type="AlphaFoldDB" id="A0A1S2YA99"/>